<dbReference type="STRING" id="5364.A0A5C3NBV8"/>
<dbReference type="Gene3D" id="1.10.510.10">
    <property type="entry name" value="Transferase(Phosphotransferase) domain 1"/>
    <property type="match status" value="1"/>
</dbReference>
<name>A0A5C3NBV8_9AGAM</name>
<keyword evidence="5" id="KW-1185">Reference proteome</keyword>
<dbReference type="PANTHER" id="PTHR24346">
    <property type="entry name" value="MAP/MICROTUBULE AFFINITY-REGULATING KINASE"/>
    <property type="match status" value="1"/>
</dbReference>
<dbReference type="AlphaFoldDB" id="A0A5C3NBV8"/>
<dbReference type="OrthoDB" id="5987198at2759"/>
<dbReference type="GO" id="GO:0005737">
    <property type="term" value="C:cytoplasm"/>
    <property type="evidence" value="ECO:0007669"/>
    <property type="project" value="TreeGrafter"/>
</dbReference>
<evidence type="ECO:0000256" key="1">
    <source>
        <dbReference type="ARBA" id="ARBA00022741"/>
    </source>
</evidence>
<keyword evidence="4" id="KW-0808">Transferase</keyword>
<dbReference type="InterPro" id="IPR011009">
    <property type="entry name" value="Kinase-like_dom_sf"/>
</dbReference>
<evidence type="ECO:0000313" key="4">
    <source>
        <dbReference type="EMBL" id="TFK53488.1"/>
    </source>
</evidence>
<dbReference type="GO" id="GO:0005524">
    <property type="term" value="F:ATP binding"/>
    <property type="evidence" value="ECO:0007669"/>
    <property type="project" value="UniProtKB-KW"/>
</dbReference>
<sequence>MSSPAPAEEDDDLPIRAPEHGALMPSELFWRRHHKWLEQRGYVLRPRYHDTWRPSWKATGIQSYRAEDGIAAVVCVVVDARRTSDGSIVALKQVKKHIHPYEADIGLFFSSEPLSSDPRNHCVRILEVLEVPDDSDVTVLVMPYLHAYDCPRFDTFGEVVSFFKQIFEGLQFMHAHHVAHRDCYSRNIMMDANHLFPEGFHPVVTLQKPDISGSSKHSTRTWHPVRYYFVDFGISRRYKPEDLPVLEPQILGADTTVPEFEESDEPVDPFPTDVYYLGNMIREDFIQTRYGFEFIEPLVSDMVQNDPSSRPTMDEVVTRFEAIRKSLSSWKLRSRIAERDEVELLELYRTIIHWKRRIAYVARRVPALPLP</sequence>
<dbReference type="GO" id="GO:0035556">
    <property type="term" value="P:intracellular signal transduction"/>
    <property type="evidence" value="ECO:0007669"/>
    <property type="project" value="TreeGrafter"/>
</dbReference>
<reference evidence="4 5" key="1">
    <citation type="journal article" date="2019" name="Nat. Ecol. Evol.">
        <title>Megaphylogeny resolves global patterns of mushroom evolution.</title>
        <authorList>
            <person name="Varga T."/>
            <person name="Krizsan K."/>
            <person name="Foldi C."/>
            <person name="Dima B."/>
            <person name="Sanchez-Garcia M."/>
            <person name="Sanchez-Ramirez S."/>
            <person name="Szollosi G.J."/>
            <person name="Szarkandi J.G."/>
            <person name="Papp V."/>
            <person name="Albert L."/>
            <person name="Andreopoulos W."/>
            <person name="Angelini C."/>
            <person name="Antonin V."/>
            <person name="Barry K.W."/>
            <person name="Bougher N.L."/>
            <person name="Buchanan P."/>
            <person name="Buyck B."/>
            <person name="Bense V."/>
            <person name="Catcheside P."/>
            <person name="Chovatia M."/>
            <person name="Cooper J."/>
            <person name="Damon W."/>
            <person name="Desjardin D."/>
            <person name="Finy P."/>
            <person name="Geml J."/>
            <person name="Haridas S."/>
            <person name="Hughes K."/>
            <person name="Justo A."/>
            <person name="Karasinski D."/>
            <person name="Kautmanova I."/>
            <person name="Kiss B."/>
            <person name="Kocsube S."/>
            <person name="Kotiranta H."/>
            <person name="LaButti K.M."/>
            <person name="Lechner B.E."/>
            <person name="Liimatainen K."/>
            <person name="Lipzen A."/>
            <person name="Lukacs Z."/>
            <person name="Mihaltcheva S."/>
            <person name="Morgado L.N."/>
            <person name="Niskanen T."/>
            <person name="Noordeloos M.E."/>
            <person name="Ohm R.A."/>
            <person name="Ortiz-Santana B."/>
            <person name="Ovrebo C."/>
            <person name="Racz N."/>
            <person name="Riley R."/>
            <person name="Savchenko A."/>
            <person name="Shiryaev A."/>
            <person name="Soop K."/>
            <person name="Spirin V."/>
            <person name="Szebenyi C."/>
            <person name="Tomsovsky M."/>
            <person name="Tulloss R.E."/>
            <person name="Uehling J."/>
            <person name="Grigoriev I.V."/>
            <person name="Vagvolgyi C."/>
            <person name="Papp T."/>
            <person name="Martin F.M."/>
            <person name="Miettinen O."/>
            <person name="Hibbett D.S."/>
            <person name="Nagy L.G."/>
        </authorList>
    </citation>
    <scope>NUCLEOTIDE SEQUENCE [LARGE SCALE GENOMIC DNA]</scope>
    <source>
        <strain evidence="4 5">OMC1185</strain>
    </source>
</reference>
<proteinExistence type="predicted"/>
<feature type="domain" description="Protein kinase" evidence="3">
    <location>
        <begin position="62"/>
        <end position="371"/>
    </location>
</feature>
<dbReference type="InterPro" id="IPR000719">
    <property type="entry name" value="Prot_kinase_dom"/>
</dbReference>
<gene>
    <name evidence="4" type="ORF">OE88DRAFT_1625877</name>
</gene>
<dbReference type="Pfam" id="PF00069">
    <property type="entry name" value="Pkinase"/>
    <property type="match status" value="1"/>
</dbReference>
<evidence type="ECO:0000259" key="3">
    <source>
        <dbReference type="PROSITE" id="PS50011"/>
    </source>
</evidence>
<keyword evidence="1" id="KW-0547">Nucleotide-binding</keyword>
<dbReference type="PROSITE" id="PS50011">
    <property type="entry name" value="PROTEIN_KINASE_DOM"/>
    <property type="match status" value="1"/>
</dbReference>
<dbReference type="SMART" id="SM00220">
    <property type="entry name" value="S_TKc"/>
    <property type="match status" value="1"/>
</dbReference>
<dbReference type="GO" id="GO:0004674">
    <property type="term" value="F:protein serine/threonine kinase activity"/>
    <property type="evidence" value="ECO:0007669"/>
    <property type="project" value="TreeGrafter"/>
</dbReference>
<organism evidence="4 5">
    <name type="scientific">Heliocybe sulcata</name>
    <dbReference type="NCBI Taxonomy" id="5364"/>
    <lineage>
        <taxon>Eukaryota</taxon>
        <taxon>Fungi</taxon>
        <taxon>Dikarya</taxon>
        <taxon>Basidiomycota</taxon>
        <taxon>Agaricomycotina</taxon>
        <taxon>Agaricomycetes</taxon>
        <taxon>Gloeophyllales</taxon>
        <taxon>Gloeophyllaceae</taxon>
        <taxon>Heliocybe</taxon>
    </lineage>
</organism>
<dbReference type="Proteomes" id="UP000305948">
    <property type="component" value="Unassembled WGS sequence"/>
</dbReference>
<dbReference type="PANTHER" id="PTHR24346:SF30">
    <property type="entry name" value="MATERNAL EMBRYONIC LEUCINE ZIPPER KINASE"/>
    <property type="match status" value="1"/>
</dbReference>
<protein>
    <submittedName>
        <fullName evidence="4">Kinase-like protein</fullName>
    </submittedName>
</protein>
<evidence type="ECO:0000256" key="2">
    <source>
        <dbReference type="ARBA" id="ARBA00022840"/>
    </source>
</evidence>
<dbReference type="EMBL" id="ML213507">
    <property type="protein sequence ID" value="TFK53488.1"/>
    <property type="molecule type" value="Genomic_DNA"/>
</dbReference>
<accession>A0A5C3NBV8</accession>
<dbReference type="SUPFAM" id="SSF56112">
    <property type="entry name" value="Protein kinase-like (PK-like)"/>
    <property type="match status" value="1"/>
</dbReference>
<keyword evidence="2" id="KW-0067">ATP-binding</keyword>
<evidence type="ECO:0000313" key="5">
    <source>
        <dbReference type="Proteomes" id="UP000305948"/>
    </source>
</evidence>
<keyword evidence="4" id="KW-0418">Kinase</keyword>